<dbReference type="PROSITE" id="PS50217">
    <property type="entry name" value="BZIP"/>
    <property type="match status" value="1"/>
</dbReference>
<dbReference type="InterPro" id="IPR004827">
    <property type="entry name" value="bZIP"/>
</dbReference>
<dbReference type="SUPFAM" id="SSF57959">
    <property type="entry name" value="Leucine zipper domain"/>
    <property type="match status" value="2"/>
</dbReference>
<dbReference type="CDD" id="cd14809">
    <property type="entry name" value="bZIP_AUREO-like"/>
    <property type="match status" value="2"/>
</dbReference>
<evidence type="ECO:0000313" key="5">
    <source>
        <dbReference type="EMBL" id="CAD8892782.1"/>
    </source>
</evidence>
<keyword evidence="1" id="KW-0175">Coiled coil</keyword>
<name>A0A6U5IV75_9STRA</name>
<dbReference type="Pfam" id="PF00170">
    <property type="entry name" value="bZIP_1"/>
    <property type="match status" value="1"/>
</dbReference>
<protein>
    <recommendedName>
        <fullName evidence="3">BZIP domain-containing protein</fullName>
    </recommendedName>
</protein>
<feature type="region of interest" description="Disordered" evidence="2">
    <location>
        <begin position="308"/>
        <end position="341"/>
    </location>
</feature>
<organism evidence="4">
    <name type="scientific">Corethron hystrix</name>
    <dbReference type="NCBI Taxonomy" id="216773"/>
    <lineage>
        <taxon>Eukaryota</taxon>
        <taxon>Sar</taxon>
        <taxon>Stramenopiles</taxon>
        <taxon>Ochrophyta</taxon>
        <taxon>Bacillariophyta</taxon>
        <taxon>Coscinodiscophyceae</taxon>
        <taxon>Corethrophycidae</taxon>
        <taxon>Corethrales</taxon>
        <taxon>Corethraceae</taxon>
        <taxon>Corethron</taxon>
    </lineage>
</organism>
<feature type="compositionally biased region" description="Polar residues" evidence="2">
    <location>
        <begin position="332"/>
        <end position="341"/>
    </location>
</feature>
<proteinExistence type="predicted"/>
<feature type="coiled-coil region" evidence="1">
    <location>
        <begin position="54"/>
        <end position="88"/>
    </location>
</feature>
<dbReference type="GO" id="GO:0003700">
    <property type="term" value="F:DNA-binding transcription factor activity"/>
    <property type="evidence" value="ECO:0007669"/>
    <property type="project" value="InterPro"/>
</dbReference>
<feature type="compositionally biased region" description="Low complexity" evidence="2">
    <location>
        <begin position="322"/>
        <end position="331"/>
    </location>
</feature>
<gene>
    <name evidence="4" type="ORF">CHYS00102_LOCUS19990</name>
    <name evidence="5" type="ORF">CHYS00102_LOCUS19991</name>
</gene>
<reference evidence="4" key="1">
    <citation type="submission" date="2021-01" db="EMBL/GenBank/DDBJ databases">
        <authorList>
            <person name="Corre E."/>
            <person name="Pelletier E."/>
            <person name="Niang G."/>
            <person name="Scheremetjew M."/>
            <person name="Finn R."/>
            <person name="Kale V."/>
            <person name="Holt S."/>
            <person name="Cochrane G."/>
            <person name="Meng A."/>
            <person name="Brown T."/>
            <person name="Cohen L."/>
        </authorList>
    </citation>
    <scope>NUCLEOTIDE SEQUENCE</scope>
    <source>
        <strain evidence="4">308</strain>
    </source>
</reference>
<feature type="domain" description="BZIP" evidence="3">
    <location>
        <begin position="36"/>
        <end position="84"/>
    </location>
</feature>
<dbReference type="EMBL" id="HBFR01027653">
    <property type="protein sequence ID" value="CAD8892782.1"/>
    <property type="molecule type" value="Transcribed_RNA"/>
</dbReference>
<evidence type="ECO:0000256" key="2">
    <source>
        <dbReference type="SAM" id="MobiDB-lite"/>
    </source>
</evidence>
<dbReference type="EMBL" id="HBFR01027652">
    <property type="protein sequence ID" value="CAD8892781.1"/>
    <property type="molecule type" value="Transcribed_RNA"/>
</dbReference>
<dbReference type="AlphaFoldDB" id="A0A6U5IV75"/>
<evidence type="ECO:0000256" key="1">
    <source>
        <dbReference type="SAM" id="Coils"/>
    </source>
</evidence>
<accession>A0A6U5IV75</accession>
<sequence length="341" mass="37246">MSPLSETSTGNRVNLCEGETTINENERNVMDEVDAEERLARSRERNREHARRTRLRKKAQLRILQDRARELQNENSNLKQSIEECSIANILLGLSSNVCPESIPQLSLSSESTPTPPVIFGKRKRAVSDADSDSTARKAAMASIPGLSNKNHINWKTGYYTDTDGNQKQLTPSELENLRRERNRMHAKMTRDRKKVFIASIDQTISLLEAENRRMREVLSKCAASSPTLAASVSILKSASTKPKESEKSFYRSKVTPSVPIVSGESTPVSGPVKAPSFLRSGAFSSALLDDNKFSLTASALVSHVRKSTSASCKGAPTAENSCSSSSSSGSVATVESDQLP</sequence>
<dbReference type="InterPro" id="IPR046347">
    <property type="entry name" value="bZIP_sf"/>
</dbReference>
<dbReference type="Gene3D" id="1.20.5.170">
    <property type="match status" value="2"/>
</dbReference>
<evidence type="ECO:0000259" key="3">
    <source>
        <dbReference type="PROSITE" id="PS50217"/>
    </source>
</evidence>
<evidence type="ECO:0000313" key="4">
    <source>
        <dbReference type="EMBL" id="CAD8892781.1"/>
    </source>
</evidence>
<dbReference type="Pfam" id="PF07716">
    <property type="entry name" value="bZIP_2"/>
    <property type="match status" value="1"/>
</dbReference>
<dbReference type="SMART" id="SM00338">
    <property type="entry name" value="BRLZ"/>
    <property type="match status" value="2"/>
</dbReference>